<name>A0A7J9F3I7_9ROSI</name>
<comment type="caution">
    <text evidence="1">The sequence shown here is derived from an EMBL/GenBank/DDBJ whole genome shotgun (WGS) entry which is preliminary data.</text>
</comment>
<evidence type="ECO:0000313" key="1">
    <source>
        <dbReference type="EMBL" id="MBA0779863.1"/>
    </source>
</evidence>
<dbReference type="EMBL" id="JABEZW010000011">
    <property type="protein sequence ID" value="MBA0779863.1"/>
    <property type="molecule type" value="Genomic_DNA"/>
</dbReference>
<proteinExistence type="predicted"/>
<dbReference type="AlphaFoldDB" id="A0A7J9F3I7"/>
<dbReference type="Proteomes" id="UP000593568">
    <property type="component" value="Unassembled WGS sequence"/>
</dbReference>
<keyword evidence="2" id="KW-1185">Reference proteome</keyword>
<sequence length="72" mass="8026">MKFDPIKMELGEGLPSNVIDDDEPNIINIHPSDAWATWRMELANQIEKTIAALVGTIIGRLLLLKMLCGTHI</sequence>
<reference evidence="1 2" key="1">
    <citation type="journal article" date="2019" name="Genome Biol. Evol.">
        <title>Insights into the evolution of the New World diploid cottons (Gossypium, subgenus Houzingenia) based on genome sequencing.</title>
        <authorList>
            <person name="Grover C.E."/>
            <person name="Arick M.A. 2nd"/>
            <person name="Thrash A."/>
            <person name="Conover J.L."/>
            <person name="Sanders W.S."/>
            <person name="Peterson D.G."/>
            <person name="Frelichowski J.E."/>
            <person name="Scheffler J.A."/>
            <person name="Scheffler B.E."/>
            <person name="Wendel J.F."/>
        </authorList>
    </citation>
    <scope>NUCLEOTIDE SEQUENCE [LARGE SCALE GENOMIC DNA]</scope>
    <source>
        <strain evidence="1">8</strain>
        <tissue evidence="1">Leaf</tissue>
    </source>
</reference>
<protein>
    <submittedName>
        <fullName evidence="1">Uncharacterized protein</fullName>
    </submittedName>
</protein>
<gene>
    <name evidence="1" type="ORF">Gotri_004052</name>
</gene>
<accession>A0A7J9F3I7</accession>
<evidence type="ECO:0000313" key="2">
    <source>
        <dbReference type="Proteomes" id="UP000593568"/>
    </source>
</evidence>
<organism evidence="1 2">
    <name type="scientific">Gossypium trilobum</name>
    <dbReference type="NCBI Taxonomy" id="34281"/>
    <lineage>
        <taxon>Eukaryota</taxon>
        <taxon>Viridiplantae</taxon>
        <taxon>Streptophyta</taxon>
        <taxon>Embryophyta</taxon>
        <taxon>Tracheophyta</taxon>
        <taxon>Spermatophyta</taxon>
        <taxon>Magnoliopsida</taxon>
        <taxon>eudicotyledons</taxon>
        <taxon>Gunneridae</taxon>
        <taxon>Pentapetalae</taxon>
        <taxon>rosids</taxon>
        <taxon>malvids</taxon>
        <taxon>Malvales</taxon>
        <taxon>Malvaceae</taxon>
        <taxon>Malvoideae</taxon>
        <taxon>Gossypium</taxon>
    </lineage>
</organism>